<name>A0A1A8ZQB0_PLAOA</name>
<dbReference type="Proteomes" id="UP000078550">
    <property type="component" value="Unassembled WGS sequence"/>
</dbReference>
<keyword evidence="4" id="KW-1185">Reference proteome</keyword>
<dbReference type="EMBL" id="FLRD01000138">
    <property type="protein sequence ID" value="SBT46071.1"/>
    <property type="molecule type" value="Genomic_DNA"/>
</dbReference>
<evidence type="ECO:0000313" key="2">
    <source>
        <dbReference type="EMBL" id="SBT46614.1"/>
    </source>
</evidence>
<evidence type="ECO:0000313" key="1">
    <source>
        <dbReference type="EMBL" id="SBT46071.1"/>
    </source>
</evidence>
<evidence type="ECO:0000313" key="4">
    <source>
        <dbReference type="Proteomes" id="UP000078555"/>
    </source>
</evidence>
<accession>A0A1A8ZQB0</accession>
<protein>
    <submittedName>
        <fullName evidence="1">Uncharacterized protein</fullName>
    </submittedName>
</protein>
<reference evidence="3" key="3">
    <citation type="submission" date="2016-05" db="EMBL/GenBank/DDBJ databases">
        <authorList>
            <person name="Naeem Raeece"/>
        </authorList>
    </citation>
    <scope>NUCLEOTIDE SEQUENCE [LARGE SCALE GENOMIC DNA]</scope>
</reference>
<dbReference type="EMBL" id="FLRE01000184">
    <property type="protein sequence ID" value="SBT46614.1"/>
    <property type="molecule type" value="Genomic_DNA"/>
</dbReference>
<sequence>MIGAMWIDSKTARFRFAKMDTHTDASTSAYTHQHMQIGMYKSACTNQHVQISMYKSECTNQHTRSSIRE</sequence>
<evidence type="ECO:0000313" key="3">
    <source>
        <dbReference type="Proteomes" id="UP000078550"/>
    </source>
</evidence>
<organism evidence="1 4">
    <name type="scientific">Plasmodium ovale wallikeri</name>
    <dbReference type="NCBI Taxonomy" id="864142"/>
    <lineage>
        <taxon>Eukaryota</taxon>
        <taxon>Sar</taxon>
        <taxon>Alveolata</taxon>
        <taxon>Apicomplexa</taxon>
        <taxon>Aconoidasida</taxon>
        <taxon>Haemosporida</taxon>
        <taxon>Plasmodiidae</taxon>
        <taxon>Plasmodium</taxon>
        <taxon>Plasmodium (Plasmodium)</taxon>
    </lineage>
</organism>
<dbReference type="AlphaFoldDB" id="A0A1A8ZQB0"/>
<proteinExistence type="predicted"/>
<dbReference type="Proteomes" id="UP000078555">
    <property type="component" value="Unassembled WGS sequence"/>
</dbReference>
<reference evidence="4" key="1">
    <citation type="submission" date="2016-05" db="EMBL/GenBank/DDBJ databases">
        <authorList>
            <person name="Naeem R."/>
        </authorList>
    </citation>
    <scope>NUCLEOTIDE SEQUENCE [LARGE SCALE GENOMIC DNA]</scope>
</reference>
<reference evidence="1" key="2">
    <citation type="submission" date="2016-05" db="EMBL/GenBank/DDBJ databases">
        <authorList>
            <person name="Lavstsen T."/>
            <person name="Jespersen J.S."/>
        </authorList>
    </citation>
    <scope>NUCLEOTIDE SEQUENCE [LARGE SCALE GENOMIC DNA]</scope>
</reference>
<gene>
    <name evidence="1" type="ORF">POVWA1_053080</name>
    <name evidence="2" type="ORF">POVWA2_052350</name>
</gene>